<protein>
    <submittedName>
        <fullName evidence="1">Uncharacterized protein</fullName>
    </submittedName>
</protein>
<sequence>MRGSRYVFIWGLFTVWIYSDTTFPAYGICGEKIPLFRVEDKYGLTCPITMFGHILTGTKDPTDYMDLEETIEHKCAVGGQSTGPEVDCNVVNDVVSQDGATSTVTAEHEMTA</sequence>
<reference evidence="1 2" key="1">
    <citation type="journal article" date="2014" name="Mol. Plant Pathol.">
        <title>Deep sequencing reveals a novel closterovirus associated with wild rose leaf rosette disease.</title>
        <authorList>
            <person name="He Y."/>
            <person name="Yang Z."/>
            <person name="Hong N."/>
            <person name="Wang G."/>
            <person name="Ning G."/>
            <person name="Xu W."/>
        </authorList>
    </citation>
    <scope>NUCLEOTIDE SEQUENCE [LARGE SCALE GENOMIC DNA]</scope>
    <source>
        <strain evidence="1">RLRaV-CWR.1</strain>
    </source>
</reference>
<name>A0A088MJV3_9CLOS</name>
<evidence type="ECO:0000313" key="1">
    <source>
        <dbReference type="EMBL" id="AIN39548.1"/>
    </source>
</evidence>
<proteinExistence type="predicted"/>
<dbReference type="EMBL" id="KJ748003">
    <property type="protein sequence ID" value="AIN39548.1"/>
    <property type="molecule type" value="Genomic_RNA"/>
</dbReference>
<dbReference type="GeneID" id="20465061"/>
<dbReference type="KEGG" id="vg:20465061"/>
<accession>A0A088MJV3</accession>
<dbReference type="RefSeq" id="YP_009058940.1">
    <property type="nucleotide sequence ID" value="NC_024906.1"/>
</dbReference>
<organism evidence="1 2">
    <name type="scientific">Rose leaf rosette-associated virus</name>
    <dbReference type="NCBI Taxonomy" id="1543207"/>
    <lineage>
        <taxon>Viruses</taxon>
        <taxon>Riboviria</taxon>
        <taxon>Orthornavirae</taxon>
        <taxon>Kitrinoviricota</taxon>
        <taxon>Alsuviricetes</taxon>
        <taxon>Martellivirales</taxon>
        <taxon>Closteroviridae</taxon>
        <taxon>Closterovirus</taxon>
        <taxon>Closterovirus rosafolium</taxon>
    </lineage>
</organism>
<evidence type="ECO:0000313" key="2">
    <source>
        <dbReference type="Proteomes" id="UP000204080"/>
    </source>
</evidence>
<dbReference type="Proteomes" id="UP000204080">
    <property type="component" value="Segment"/>
</dbReference>
<keyword evidence="2" id="KW-1185">Reference proteome</keyword>